<comment type="catalytic activity">
    <reaction evidence="3">
        <text>dTTP + H2O = dTMP + diphosphate + H(+)</text>
        <dbReference type="Rhea" id="RHEA:28534"/>
        <dbReference type="ChEBI" id="CHEBI:15377"/>
        <dbReference type="ChEBI" id="CHEBI:15378"/>
        <dbReference type="ChEBI" id="CHEBI:33019"/>
        <dbReference type="ChEBI" id="CHEBI:37568"/>
        <dbReference type="ChEBI" id="CHEBI:63528"/>
        <dbReference type="EC" id="3.6.1.9"/>
    </reaction>
</comment>
<dbReference type="HAMAP" id="MF_00528">
    <property type="entry name" value="Maf"/>
    <property type="match status" value="1"/>
</dbReference>
<comment type="similarity">
    <text evidence="3">Belongs to the Maf family. YhdE subfamily.</text>
</comment>
<reference evidence="4 5" key="1">
    <citation type="submission" date="2018-08" db="EMBL/GenBank/DDBJ databases">
        <title>A genome reference for cultivated species of the human gut microbiota.</title>
        <authorList>
            <person name="Zou Y."/>
            <person name="Xue W."/>
            <person name="Luo G."/>
        </authorList>
    </citation>
    <scope>NUCLEOTIDE SEQUENCE [LARGE SCALE GENOMIC DNA]</scope>
    <source>
        <strain evidence="4 5">AF48-16</strain>
    </source>
</reference>
<feature type="active site" description="Proton acceptor" evidence="3">
    <location>
        <position position="67"/>
    </location>
</feature>
<keyword evidence="3" id="KW-0963">Cytoplasm</keyword>
<dbReference type="PIRSF" id="PIRSF006305">
    <property type="entry name" value="Maf"/>
    <property type="match status" value="1"/>
</dbReference>
<dbReference type="GO" id="GO:0047429">
    <property type="term" value="F:nucleoside triphosphate diphosphatase activity"/>
    <property type="evidence" value="ECO:0007669"/>
    <property type="project" value="UniProtKB-EC"/>
</dbReference>
<evidence type="ECO:0000313" key="4">
    <source>
        <dbReference type="EMBL" id="RHK06076.1"/>
    </source>
</evidence>
<dbReference type="PANTHER" id="PTHR43213">
    <property type="entry name" value="BIFUNCTIONAL DTTP/UTP PYROPHOSPHATASE/METHYLTRANSFERASE PROTEIN-RELATED"/>
    <property type="match status" value="1"/>
</dbReference>
<accession>A0A377MK98</accession>
<comment type="catalytic activity">
    <reaction evidence="3">
        <text>UTP + H2O = UMP + diphosphate + H(+)</text>
        <dbReference type="Rhea" id="RHEA:29395"/>
        <dbReference type="ChEBI" id="CHEBI:15377"/>
        <dbReference type="ChEBI" id="CHEBI:15378"/>
        <dbReference type="ChEBI" id="CHEBI:33019"/>
        <dbReference type="ChEBI" id="CHEBI:46398"/>
        <dbReference type="ChEBI" id="CHEBI:57865"/>
        <dbReference type="EC" id="3.6.1.9"/>
    </reaction>
</comment>
<sequence>MIILASQSPRRKELLAELVSEFAVIPADIDESVRPNEAAIPYVQRMAAEKAAAIAQTYPEDLVIASDTTVVVGEEILGKPVDRKDARSMLRKMSGRTHWVHTAVVLQKGKQQRQAVVSTEVVFRPLTDQEIDKYLALDEYQDKAGAYGIQGAAKIFVSSINGDFYTIVGFPVAAVYQLLQEFTEEE</sequence>
<dbReference type="NCBIfam" id="TIGR00172">
    <property type="entry name" value="maf"/>
    <property type="match status" value="1"/>
</dbReference>
<proteinExistence type="inferred from homology"/>
<dbReference type="GO" id="GO:0005737">
    <property type="term" value="C:cytoplasm"/>
    <property type="evidence" value="ECO:0007669"/>
    <property type="project" value="UniProtKB-SubCell"/>
</dbReference>
<gene>
    <name evidence="4" type="ORF">DW084_09985</name>
</gene>
<dbReference type="Proteomes" id="UP000286288">
    <property type="component" value="Unassembled WGS sequence"/>
</dbReference>
<comment type="caution">
    <text evidence="3">Lacks conserved residue(s) required for the propagation of feature annotation.</text>
</comment>
<comment type="cofactor">
    <cofactor evidence="1 3">
        <name>a divalent metal cation</name>
        <dbReference type="ChEBI" id="CHEBI:60240"/>
    </cofactor>
</comment>
<feature type="site" description="Important for substrate specificity" evidence="3">
    <location>
        <position position="150"/>
    </location>
</feature>
<dbReference type="PANTHER" id="PTHR43213:SF5">
    <property type="entry name" value="BIFUNCTIONAL DTTP_UTP PYROPHOSPHATASE_METHYLTRANSFERASE PROTEIN-RELATED"/>
    <property type="match status" value="1"/>
</dbReference>
<dbReference type="Gene3D" id="3.90.950.10">
    <property type="match status" value="1"/>
</dbReference>
<keyword evidence="2 3" id="KW-0378">Hydrolase</keyword>
<dbReference type="InterPro" id="IPR029001">
    <property type="entry name" value="ITPase-like_fam"/>
</dbReference>
<dbReference type="EMBL" id="QRMZ01000012">
    <property type="protein sequence ID" value="RHK06076.1"/>
    <property type="molecule type" value="Genomic_DNA"/>
</dbReference>
<evidence type="ECO:0000256" key="1">
    <source>
        <dbReference type="ARBA" id="ARBA00001968"/>
    </source>
</evidence>
<comment type="caution">
    <text evidence="4">The sequence shown here is derived from an EMBL/GenBank/DDBJ whole genome shotgun (WGS) entry which is preliminary data.</text>
</comment>
<dbReference type="AlphaFoldDB" id="A0A377MK98"/>
<dbReference type="CDD" id="cd00555">
    <property type="entry name" value="Maf"/>
    <property type="match status" value="1"/>
</dbReference>
<comment type="subcellular location">
    <subcellularLocation>
        <location evidence="3">Cytoplasm</location>
    </subcellularLocation>
</comment>
<dbReference type="Pfam" id="PF02545">
    <property type="entry name" value="Maf"/>
    <property type="match status" value="1"/>
</dbReference>
<protein>
    <recommendedName>
        <fullName evidence="3">dTTP/UTP pyrophosphatase</fullName>
        <shortName evidence="3">dTTPase/UTPase</shortName>
        <ecNumber evidence="3">3.6.1.9</ecNumber>
    </recommendedName>
    <alternativeName>
        <fullName evidence="3">Nucleoside triphosphate pyrophosphatase</fullName>
    </alternativeName>
    <alternativeName>
        <fullName evidence="3">Nucleotide pyrophosphatase</fullName>
        <shortName evidence="3">Nucleotide PPase</shortName>
    </alternativeName>
</protein>
<feature type="site" description="Important for substrate specificity" evidence="3">
    <location>
        <position position="68"/>
    </location>
</feature>
<evidence type="ECO:0000313" key="5">
    <source>
        <dbReference type="Proteomes" id="UP000286288"/>
    </source>
</evidence>
<evidence type="ECO:0000256" key="2">
    <source>
        <dbReference type="ARBA" id="ARBA00022801"/>
    </source>
</evidence>
<organism evidence="4 5">
    <name type="scientific">Enterococcus casseliflavus</name>
    <name type="common">Enterococcus flavescens</name>
    <dbReference type="NCBI Taxonomy" id="37734"/>
    <lineage>
        <taxon>Bacteria</taxon>
        <taxon>Bacillati</taxon>
        <taxon>Bacillota</taxon>
        <taxon>Bacilli</taxon>
        <taxon>Lactobacillales</taxon>
        <taxon>Enterococcaceae</taxon>
        <taxon>Enterococcus</taxon>
    </lineage>
</organism>
<dbReference type="SUPFAM" id="SSF52972">
    <property type="entry name" value="ITPase-like"/>
    <property type="match status" value="1"/>
</dbReference>
<dbReference type="RefSeq" id="WP_016609220.1">
    <property type="nucleotide sequence ID" value="NZ_BAAAXK010000048.1"/>
</dbReference>
<dbReference type="EC" id="3.6.1.9" evidence="3"/>
<dbReference type="GO" id="GO:0009117">
    <property type="term" value="P:nucleotide metabolic process"/>
    <property type="evidence" value="ECO:0007669"/>
    <property type="project" value="UniProtKB-KW"/>
</dbReference>
<evidence type="ECO:0000256" key="3">
    <source>
        <dbReference type="HAMAP-Rule" id="MF_00528"/>
    </source>
</evidence>
<comment type="function">
    <text evidence="3">Nucleoside triphosphate pyrophosphatase that hydrolyzes dTTP and UTP. May have a dual role in cell division arrest and in preventing the incorporation of modified nucleotides into cellular nucleic acids.</text>
</comment>
<dbReference type="InterPro" id="IPR003697">
    <property type="entry name" value="Maf-like"/>
</dbReference>
<feature type="site" description="Important for substrate specificity" evidence="3">
    <location>
        <position position="10"/>
    </location>
</feature>
<name>A0A377MK98_ENTCA</name>
<keyword evidence="3" id="KW-0546">Nucleotide metabolism</keyword>